<feature type="compositionally biased region" description="Low complexity" evidence="2">
    <location>
        <begin position="389"/>
        <end position="420"/>
    </location>
</feature>
<feature type="compositionally biased region" description="Low complexity" evidence="2">
    <location>
        <begin position="55"/>
        <end position="65"/>
    </location>
</feature>
<evidence type="ECO:0000259" key="3">
    <source>
        <dbReference type="PROSITE" id="PS50158"/>
    </source>
</evidence>
<evidence type="ECO:0000256" key="1">
    <source>
        <dbReference type="PROSITE-ProRule" id="PRU00047"/>
    </source>
</evidence>
<accession>A0A9K3J8D9</accession>
<dbReference type="InterPro" id="IPR036875">
    <property type="entry name" value="Znf_CCHC_sf"/>
</dbReference>
<feature type="region of interest" description="Disordered" evidence="2">
    <location>
        <begin position="28"/>
        <end position="65"/>
    </location>
</feature>
<sequence length="463" mass="52009">MEEPITESDDYASHRQLVVVEDVTPISHSFSSSSSITPLAANDSSPLQKKKMPPRRNTNTNPLPRTEAELNERISLAIAQHEALRSEQSGGTSGNNPPTGCTYKQFLDCKPLNFDGTRGAIAFIRWVEKTDSVLRLSKCLPEQRVTYISGLFMDGALSWWNLQVQTKGETTAYAMSWDELKELMRKKYCSKAEIQKLETEFWNLKMDGPKIAEYIQRFHDLSRVVPYLVEPEFKRIERFIWGLAPQILSMVTASKPPTISEAIDMGVALTEEALRMGKFLKLETNKKETRVESSGDNKRKFSKLKKGTQASHDNSPANKRREANPPLGTKAYGATNETSGKGYLGTKPRCDRCKFHHDGRCPRPKCDKCGKDGHNKETCWARYANRGRNGNYHQGGNNNQGGNHKNNQEGNNNNNNNNNEGGNGNGRGQGCFNCGDMGHFRKDCPKENQARERVFTIGAREAR</sequence>
<dbReference type="AlphaFoldDB" id="A0A9K3J8D9"/>
<feature type="compositionally biased region" description="Polar residues" evidence="2">
    <location>
        <begin position="308"/>
        <end position="317"/>
    </location>
</feature>
<dbReference type="SMART" id="SM00343">
    <property type="entry name" value="ZnF_C2HC"/>
    <property type="match status" value="2"/>
</dbReference>
<evidence type="ECO:0000256" key="2">
    <source>
        <dbReference type="SAM" id="MobiDB-lite"/>
    </source>
</evidence>
<feature type="domain" description="CCHC-type" evidence="3">
    <location>
        <begin position="431"/>
        <end position="446"/>
    </location>
</feature>
<dbReference type="InterPro" id="IPR001878">
    <property type="entry name" value="Znf_CCHC"/>
</dbReference>
<keyword evidence="1" id="KW-0479">Metal-binding</keyword>
<name>A0A9K3J8D9_HELAN</name>
<proteinExistence type="predicted"/>
<dbReference type="Pfam" id="PF00098">
    <property type="entry name" value="zf-CCHC"/>
    <property type="match status" value="1"/>
</dbReference>
<dbReference type="GO" id="GO:0003676">
    <property type="term" value="F:nucleic acid binding"/>
    <property type="evidence" value="ECO:0007669"/>
    <property type="project" value="InterPro"/>
</dbReference>
<feature type="compositionally biased region" description="Basic and acidic residues" evidence="2">
    <location>
        <begin position="286"/>
        <end position="299"/>
    </location>
</feature>
<dbReference type="Pfam" id="PF03732">
    <property type="entry name" value="Retrotrans_gag"/>
    <property type="match status" value="1"/>
</dbReference>
<reference evidence="4" key="2">
    <citation type="submission" date="2020-06" db="EMBL/GenBank/DDBJ databases">
        <title>Helianthus annuus Genome sequencing and assembly Release 2.</title>
        <authorList>
            <person name="Gouzy J."/>
            <person name="Langlade N."/>
            <person name="Munos S."/>
        </authorList>
    </citation>
    <scope>NUCLEOTIDE SEQUENCE</scope>
    <source>
        <tissue evidence="4">Leaves</tissue>
    </source>
</reference>
<dbReference type="EMBL" id="MNCJ02000319">
    <property type="protein sequence ID" value="KAF5809785.1"/>
    <property type="molecule type" value="Genomic_DNA"/>
</dbReference>
<keyword evidence="1" id="KW-0862">Zinc</keyword>
<dbReference type="SUPFAM" id="SSF57756">
    <property type="entry name" value="Retrovirus zinc finger-like domains"/>
    <property type="match status" value="1"/>
</dbReference>
<dbReference type="PROSITE" id="PS50158">
    <property type="entry name" value="ZF_CCHC"/>
    <property type="match status" value="2"/>
</dbReference>
<dbReference type="Gene3D" id="4.10.60.10">
    <property type="entry name" value="Zinc finger, CCHC-type"/>
    <property type="match status" value="1"/>
</dbReference>
<dbReference type="GO" id="GO:0008270">
    <property type="term" value="F:zinc ion binding"/>
    <property type="evidence" value="ECO:0007669"/>
    <property type="project" value="UniProtKB-KW"/>
</dbReference>
<evidence type="ECO:0000313" key="5">
    <source>
        <dbReference type="Proteomes" id="UP000215914"/>
    </source>
</evidence>
<dbReference type="PANTHER" id="PTHR33223">
    <property type="entry name" value="CCHC-TYPE DOMAIN-CONTAINING PROTEIN"/>
    <property type="match status" value="1"/>
</dbReference>
<dbReference type="PANTHER" id="PTHR33223:SF11">
    <property type="entry name" value="ELEMENT PROTEIN, PUTATIVE-RELATED"/>
    <property type="match status" value="1"/>
</dbReference>
<protein>
    <submittedName>
        <fullName evidence="4">Transcription factor interactor and regulator CCHC(Zn) family</fullName>
    </submittedName>
</protein>
<organism evidence="4 5">
    <name type="scientific">Helianthus annuus</name>
    <name type="common">Common sunflower</name>
    <dbReference type="NCBI Taxonomy" id="4232"/>
    <lineage>
        <taxon>Eukaryota</taxon>
        <taxon>Viridiplantae</taxon>
        <taxon>Streptophyta</taxon>
        <taxon>Embryophyta</taxon>
        <taxon>Tracheophyta</taxon>
        <taxon>Spermatophyta</taxon>
        <taxon>Magnoliopsida</taxon>
        <taxon>eudicotyledons</taxon>
        <taxon>Gunneridae</taxon>
        <taxon>Pentapetalae</taxon>
        <taxon>asterids</taxon>
        <taxon>campanulids</taxon>
        <taxon>Asterales</taxon>
        <taxon>Asteraceae</taxon>
        <taxon>Asteroideae</taxon>
        <taxon>Heliantheae alliance</taxon>
        <taxon>Heliantheae</taxon>
        <taxon>Helianthus</taxon>
    </lineage>
</organism>
<dbReference type="Proteomes" id="UP000215914">
    <property type="component" value="Unassembled WGS sequence"/>
</dbReference>
<keyword evidence="5" id="KW-1185">Reference proteome</keyword>
<feature type="region of interest" description="Disordered" evidence="2">
    <location>
        <begin position="389"/>
        <end position="422"/>
    </location>
</feature>
<comment type="caution">
    <text evidence="4">The sequence shown here is derived from an EMBL/GenBank/DDBJ whole genome shotgun (WGS) entry which is preliminary data.</text>
</comment>
<dbReference type="Gramene" id="mRNA:HanXRQr2_Chr04g0161491">
    <property type="protein sequence ID" value="mRNA:HanXRQr2_Chr04g0161491"/>
    <property type="gene ID" value="HanXRQr2_Chr04g0161491"/>
</dbReference>
<evidence type="ECO:0000313" key="4">
    <source>
        <dbReference type="EMBL" id="KAF5809785.1"/>
    </source>
</evidence>
<feature type="region of interest" description="Disordered" evidence="2">
    <location>
        <begin position="286"/>
        <end position="341"/>
    </location>
</feature>
<dbReference type="InterPro" id="IPR005162">
    <property type="entry name" value="Retrotrans_gag_dom"/>
</dbReference>
<keyword evidence="1" id="KW-0863">Zinc-finger</keyword>
<gene>
    <name evidence="4" type="ORF">HanXRQr2_Chr04g0161491</name>
</gene>
<reference evidence="4" key="1">
    <citation type="journal article" date="2017" name="Nature">
        <title>The sunflower genome provides insights into oil metabolism, flowering and Asterid evolution.</title>
        <authorList>
            <person name="Badouin H."/>
            <person name="Gouzy J."/>
            <person name="Grassa C.J."/>
            <person name="Murat F."/>
            <person name="Staton S.E."/>
            <person name="Cottret L."/>
            <person name="Lelandais-Briere C."/>
            <person name="Owens G.L."/>
            <person name="Carrere S."/>
            <person name="Mayjonade B."/>
            <person name="Legrand L."/>
            <person name="Gill N."/>
            <person name="Kane N.C."/>
            <person name="Bowers J.E."/>
            <person name="Hubner S."/>
            <person name="Bellec A."/>
            <person name="Berard A."/>
            <person name="Berges H."/>
            <person name="Blanchet N."/>
            <person name="Boniface M.C."/>
            <person name="Brunel D."/>
            <person name="Catrice O."/>
            <person name="Chaidir N."/>
            <person name="Claudel C."/>
            <person name="Donnadieu C."/>
            <person name="Faraut T."/>
            <person name="Fievet G."/>
            <person name="Helmstetter N."/>
            <person name="King M."/>
            <person name="Knapp S.J."/>
            <person name="Lai Z."/>
            <person name="Le Paslier M.C."/>
            <person name="Lippi Y."/>
            <person name="Lorenzon L."/>
            <person name="Mandel J.R."/>
            <person name="Marage G."/>
            <person name="Marchand G."/>
            <person name="Marquand E."/>
            <person name="Bret-Mestries E."/>
            <person name="Morien E."/>
            <person name="Nambeesan S."/>
            <person name="Nguyen T."/>
            <person name="Pegot-Espagnet P."/>
            <person name="Pouilly N."/>
            <person name="Raftis F."/>
            <person name="Sallet E."/>
            <person name="Schiex T."/>
            <person name="Thomas J."/>
            <person name="Vandecasteele C."/>
            <person name="Vares D."/>
            <person name="Vear F."/>
            <person name="Vautrin S."/>
            <person name="Crespi M."/>
            <person name="Mangin B."/>
            <person name="Burke J.M."/>
            <person name="Salse J."/>
            <person name="Munos S."/>
            <person name="Vincourt P."/>
            <person name="Rieseberg L.H."/>
            <person name="Langlade N.B."/>
        </authorList>
    </citation>
    <scope>NUCLEOTIDE SEQUENCE</scope>
    <source>
        <tissue evidence="4">Leaves</tissue>
    </source>
</reference>
<dbReference type="OrthoDB" id="427960at2759"/>
<feature type="domain" description="CCHC-type" evidence="3">
    <location>
        <begin position="365"/>
        <end position="379"/>
    </location>
</feature>